<evidence type="ECO:0000313" key="2">
    <source>
        <dbReference type="EMBL" id="CAK4030898.1"/>
    </source>
</evidence>
<dbReference type="EMBL" id="CAVMBE010000041">
    <property type="protein sequence ID" value="CAK4030898.1"/>
    <property type="molecule type" value="Genomic_DNA"/>
</dbReference>
<dbReference type="Proteomes" id="UP001296104">
    <property type="component" value="Unassembled WGS sequence"/>
</dbReference>
<protein>
    <submittedName>
        <fullName evidence="2">Uncharacterized protein</fullName>
    </submittedName>
</protein>
<organism evidence="2 3">
    <name type="scientific">Lecanosticta acicola</name>
    <dbReference type="NCBI Taxonomy" id="111012"/>
    <lineage>
        <taxon>Eukaryota</taxon>
        <taxon>Fungi</taxon>
        <taxon>Dikarya</taxon>
        <taxon>Ascomycota</taxon>
        <taxon>Pezizomycotina</taxon>
        <taxon>Dothideomycetes</taxon>
        <taxon>Dothideomycetidae</taxon>
        <taxon>Mycosphaerellales</taxon>
        <taxon>Mycosphaerellaceae</taxon>
        <taxon>Lecanosticta</taxon>
    </lineage>
</organism>
<sequence length="231" mass="25471">MDSISAQAALIKEKPLPEISVETSDSDMMKEDINFARSKRRQKTRGGDLPDSSKALKDAQDLYDEEHQIGLGSSGLVGRESYSSSQDWPLQTKARPWLPMSTQTQHATDLITIPTIVAGKASSDTLGSKSLRGLGELYDSYQPAEGGWQVDVESLRDVESLSDVEEKYGVQERNDTDLSTWQKASRWFRFGKKGKVKDSYEKVSLMPASGYGSEDSASLSDGCSRCQRCPS</sequence>
<name>A0AAI8Z1T4_9PEZI</name>
<comment type="caution">
    <text evidence="2">The sequence shown here is derived from an EMBL/GenBank/DDBJ whole genome shotgun (WGS) entry which is preliminary data.</text>
</comment>
<proteinExistence type="predicted"/>
<accession>A0AAI8Z1T4</accession>
<feature type="region of interest" description="Disordered" evidence="1">
    <location>
        <begin position="1"/>
        <end position="60"/>
    </location>
</feature>
<evidence type="ECO:0000313" key="3">
    <source>
        <dbReference type="Proteomes" id="UP001296104"/>
    </source>
</evidence>
<evidence type="ECO:0000256" key="1">
    <source>
        <dbReference type="SAM" id="MobiDB-lite"/>
    </source>
</evidence>
<gene>
    <name evidence="2" type="ORF">LECACI_7A006056</name>
</gene>
<reference evidence="2" key="1">
    <citation type="submission" date="2023-11" db="EMBL/GenBank/DDBJ databases">
        <authorList>
            <person name="Alioto T."/>
            <person name="Alioto T."/>
            <person name="Gomez Garrido J."/>
        </authorList>
    </citation>
    <scope>NUCLEOTIDE SEQUENCE</scope>
</reference>
<dbReference type="AlphaFoldDB" id="A0AAI8Z1T4"/>
<keyword evidence="3" id="KW-1185">Reference proteome</keyword>
<feature type="region of interest" description="Disordered" evidence="1">
    <location>
        <begin position="210"/>
        <end position="231"/>
    </location>
</feature>